<dbReference type="AlphaFoldDB" id="X1I7Q2"/>
<dbReference type="GO" id="GO:0015074">
    <property type="term" value="P:DNA integration"/>
    <property type="evidence" value="ECO:0007669"/>
    <property type="project" value="InterPro"/>
</dbReference>
<dbReference type="PROSITE" id="PS51898">
    <property type="entry name" value="TYR_RECOMBINASE"/>
    <property type="match status" value="1"/>
</dbReference>
<accession>X1I7Q2</accession>
<sequence>LWRTGMHASTLCKQEWGWESHTAILWLRPKTGKHLRATLPRDEARVILRVRVAGLLPTNTRTLRRWVARIGERAGHAGCCPLTLRHSRAVWLLDKGMPVNRVSHMLGCSYQTLERHYAQIEAARLVE</sequence>
<dbReference type="Gene3D" id="1.10.443.10">
    <property type="entry name" value="Intergrase catalytic core"/>
    <property type="match status" value="1"/>
</dbReference>
<evidence type="ECO:0000256" key="1">
    <source>
        <dbReference type="ARBA" id="ARBA00023172"/>
    </source>
</evidence>
<proteinExistence type="predicted"/>
<feature type="domain" description="Tyr recombinase" evidence="2">
    <location>
        <begin position="1"/>
        <end position="127"/>
    </location>
</feature>
<evidence type="ECO:0000313" key="3">
    <source>
        <dbReference type="EMBL" id="GAH78426.1"/>
    </source>
</evidence>
<dbReference type="EMBL" id="BARU01043160">
    <property type="protein sequence ID" value="GAH78426.1"/>
    <property type="molecule type" value="Genomic_DNA"/>
</dbReference>
<gene>
    <name evidence="3" type="ORF">S03H2_66150</name>
</gene>
<organism evidence="3">
    <name type="scientific">marine sediment metagenome</name>
    <dbReference type="NCBI Taxonomy" id="412755"/>
    <lineage>
        <taxon>unclassified sequences</taxon>
        <taxon>metagenomes</taxon>
        <taxon>ecological metagenomes</taxon>
    </lineage>
</organism>
<dbReference type="InterPro" id="IPR002104">
    <property type="entry name" value="Integrase_catalytic"/>
</dbReference>
<protein>
    <recommendedName>
        <fullName evidence="2">Tyr recombinase domain-containing protein</fullName>
    </recommendedName>
</protein>
<evidence type="ECO:0000259" key="2">
    <source>
        <dbReference type="PROSITE" id="PS51898"/>
    </source>
</evidence>
<feature type="non-terminal residue" evidence="3">
    <location>
        <position position="1"/>
    </location>
</feature>
<dbReference type="Pfam" id="PF00589">
    <property type="entry name" value="Phage_integrase"/>
    <property type="match status" value="1"/>
</dbReference>
<dbReference type="GO" id="GO:0006310">
    <property type="term" value="P:DNA recombination"/>
    <property type="evidence" value="ECO:0007669"/>
    <property type="project" value="UniProtKB-KW"/>
</dbReference>
<comment type="caution">
    <text evidence="3">The sequence shown here is derived from an EMBL/GenBank/DDBJ whole genome shotgun (WGS) entry which is preliminary data.</text>
</comment>
<dbReference type="GO" id="GO:0003677">
    <property type="term" value="F:DNA binding"/>
    <property type="evidence" value="ECO:0007669"/>
    <property type="project" value="InterPro"/>
</dbReference>
<name>X1I7Q2_9ZZZZ</name>
<keyword evidence="1" id="KW-0233">DNA recombination</keyword>
<reference evidence="3" key="1">
    <citation type="journal article" date="2014" name="Front. Microbiol.">
        <title>High frequency of phylogenetically diverse reductive dehalogenase-homologous genes in deep subseafloor sedimentary metagenomes.</title>
        <authorList>
            <person name="Kawai M."/>
            <person name="Futagami T."/>
            <person name="Toyoda A."/>
            <person name="Takaki Y."/>
            <person name="Nishi S."/>
            <person name="Hori S."/>
            <person name="Arai W."/>
            <person name="Tsubouchi T."/>
            <person name="Morono Y."/>
            <person name="Uchiyama I."/>
            <person name="Ito T."/>
            <person name="Fujiyama A."/>
            <person name="Inagaki F."/>
            <person name="Takami H."/>
        </authorList>
    </citation>
    <scope>NUCLEOTIDE SEQUENCE</scope>
    <source>
        <strain evidence="3">Expedition CK06-06</strain>
    </source>
</reference>
<dbReference type="InterPro" id="IPR011010">
    <property type="entry name" value="DNA_brk_join_enz"/>
</dbReference>
<dbReference type="SUPFAM" id="SSF56349">
    <property type="entry name" value="DNA breaking-rejoining enzymes"/>
    <property type="match status" value="1"/>
</dbReference>
<dbReference type="InterPro" id="IPR013762">
    <property type="entry name" value="Integrase-like_cat_sf"/>
</dbReference>